<dbReference type="CDD" id="cd08282">
    <property type="entry name" value="PFDH_like"/>
    <property type="match status" value="1"/>
</dbReference>
<dbReference type="InterPro" id="IPR011032">
    <property type="entry name" value="GroES-like_sf"/>
</dbReference>
<sequence>MKAVVYEGERNMQVNDWERPAKAGPRDAVLRVTTTAICGSDLHMYEGRTPLEPGHVVGHEIMGVVEEVGEAVSSIRKGDRVVLPFNIACGFCHNCTRGYTNMCLTMNAQQPHAAYGYAGMGPYQGGQAEYVLVPNADFNCLKLPGEPFDEWEEDFIMLADVFPTGYFGAELAHVGPGRSVAVFGAGPVGLMAALSASLKGASEIYVIDFIPERLEKARAFGATPINVRDGDPVEQIFQLRQANQALQQRLRPGEEKLKGVDCVIDAVGYQARDDQDYSRENPTQVLDNMVRLVNAAGHIGIVGVYIAPDPGAASDSARKGVFPLPIAEFFDKAVTVGMGQCPVKQFNEYLRDLIIMGRAKPSQIVSHRIQIDQAPDAYEKFDERIDGYTKVLIQFREKQHYAS</sequence>
<evidence type="ECO:0000259" key="8">
    <source>
        <dbReference type="Pfam" id="PF00107"/>
    </source>
</evidence>
<dbReference type="Pfam" id="PF08240">
    <property type="entry name" value="ADH_N"/>
    <property type="match status" value="1"/>
</dbReference>
<evidence type="ECO:0000313" key="10">
    <source>
        <dbReference type="EMBL" id="MEK8089576.1"/>
    </source>
</evidence>
<proteinExistence type="inferred from homology"/>
<dbReference type="InterPro" id="IPR013149">
    <property type="entry name" value="ADH-like_C"/>
</dbReference>
<feature type="domain" description="Alcohol dehydrogenase-like N-terminal" evidence="9">
    <location>
        <begin position="24"/>
        <end position="144"/>
    </location>
</feature>
<dbReference type="SUPFAM" id="SSF50129">
    <property type="entry name" value="GroES-like"/>
    <property type="match status" value="1"/>
</dbReference>
<dbReference type="PANTHER" id="PTHR42813:SF3">
    <property type="entry name" value="GLUTATHIONE-INDEPENDENT FORMALDEHYDE DEHYDROGENASE"/>
    <property type="match status" value="1"/>
</dbReference>
<dbReference type="SUPFAM" id="SSF51735">
    <property type="entry name" value="NAD(P)-binding Rossmann-fold domains"/>
    <property type="match status" value="1"/>
</dbReference>
<dbReference type="InterPro" id="IPR013154">
    <property type="entry name" value="ADH-like_N"/>
</dbReference>
<evidence type="ECO:0000256" key="4">
    <source>
        <dbReference type="ARBA" id="ARBA00022833"/>
    </source>
</evidence>
<reference evidence="10 11" key="1">
    <citation type="submission" date="2024-04" db="EMBL/GenBank/DDBJ databases">
        <authorList>
            <person name="Abashina T."/>
            <person name="Shaikin A."/>
        </authorList>
    </citation>
    <scope>NUCLEOTIDE SEQUENCE [LARGE SCALE GENOMIC DNA]</scope>
    <source>
        <strain evidence="10 11">AAFK</strain>
    </source>
</reference>
<feature type="domain" description="Alcohol dehydrogenase-like C-terminal" evidence="8">
    <location>
        <begin position="187"/>
        <end position="271"/>
    </location>
</feature>
<dbReference type="PROSITE" id="PS00059">
    <property type="entry name" value="ADH_ZINC"/>
    <property type="match status" value="1"/>
</dbReference>
<evidence type="ECO:0000313" key="11">
    <source>
        <dbReference type="Proteomes" id="UP001446205"/>
    </source>
</evidence>
<evidence type="ECO:0000256" key="3">
    <source>
        <dbReference type="ARBA" id="ARBA00022723"/>
    </source>
</evidence>
<evidence type="ECO:0000256" key="2">
    <source>
        <dbReference type="ARBA" id="ARBA00008072"/>
    </source>
</evidence>
<comment type="similarity">
    <text evidence="2 7">Belongs to the zinc-containing alcohol dehydrogenase family.</text>
</comment>
<organism evidence="10 11">
    <name type="scientific">Thermithiobacillus plumbiphilus</name>
    <dbReference type="NCBI Taxonomy" id="1729899"/>
    <lineage>
        <taxon>Bacteria</taxon>
        <taxon>Pseudomonadati</taxon>
        <taxon>Pseudomonadota</taxon>
        <taxon>Acidithiobacillia</taxon>
        <taxon>Acidithiobacillales</taxon>
        <taxon>Thermithiobacillaceae</taxon>
        <taxon>Thermithiobacillus</taxon>
    </lineage>
</organism>
<comment type="cofactor">
    <cofactor evidence="1 7">
        <name>Zn(2+)</name>
        <dbReference type="ChEBI" id="CHEBI:29105"/>
    </cofactor>
</comment>
<evidence type="ECO:0000256" key="6">
    <source>
        <dbReference type="ARBA" id="ARBA00023027"/>
    </source>
</evidence>
<gene>
    <name evidence="10" type="ORF">WOB96_07330</name>
</gene>
<dbReference type="Proteomes" id="UP001446205">
    <property type="component" value="Unassembled WGS sequence"/>
</dbReference>
<comment type="caution">
    <text evidence="10">The sequence shown here is derived from an EMBL/GenBank/DDBJ whole genome shotgun (WGS) entry which is preliminary data.</text>
</comment>
<dbReference type="InterPro" id="IPR002328">
    <property type="entry name" value="ADH_Zn_CS"/>
</dbReference>
<keyword evidence="3 7" id="KW-0479">Metal-binding</keyword>
<dbReference type="EMBL" id="JBBPCO010000006">
    <property type="protein sequence ID" value="MEK8089576.1"/>
    <property type="molecule type" value="Genomic_DNA"/>
</dbReference>
<evidence type="ECO:0000256" key="5">
    <source>
        <dbReference type="ARBA" id="ARBA00023002"/>
    </source>
</evidence>
<evidence type="ECO:0000259" key="9">
    <source>
        <dbReference type="Pfam" id="PF08240"/>
    </source>
</evidence>
<dbReference type="Gene3D" id="3.90.180.10">
    <property type="entry name" value="Medium-chain alcohol dehydrogenases, catalytic domain"/>
    <property type="match status" value="1"/>
</dbReference>
<keyword evidence="11" id="KW-1185">Reference proteome</keyword>
<accession>A0ABU9D876</accession>
<dbReference type="InterPro" id="IPR036291">
    <property type="entry name" value="NAD(P)-bd_dom_sf"/>
</dbReference>
<evidence type="ECO:0000256" key="7">
    <source>
        <dbReference type="RuleBase" id="RU361277"/>
    </source>
</evidence>
<keyword evidence="6" id="KW-0520">NAD</keyword>
<evidence type="ECO:0000256" key="1">
    <source>
        <dbReference type="ARBA" id="ARBA00001947"/>
    </source>
</evidence>
<dbReference type="Gene3D" id="3.40.50.720">
    <property type="entry name" value="NAD(P)-binding Rossmann-like Domain"/>
    <property type="match status" value="1"/>
</dbReference>
<keyword evidence="4 7" id="KW-0862">Zinc</keyword>
<protein>
    <submittedName>
        <fullName evidence="10">Glutathione-independent formaldehyde dehydrogenase</fullName>
    </submittedName>
</protein>
<dbReference type="PANTHER" id="PTHR42813">
    <property type="entry name" value="ZINC-TYPE ALCOHOL DEHYDROGENASE-LIKE"/>
    <property type="match status" value="1"/>
</dbReference>
<dbReference type="Pfam" id="PF00107">
    <property type="entry name" value="ADH_zinc_N"/>
    <property type="match status" value="1"/>
</dbReference>
<dbReference type="RefSeq" id="WP_341370633.1">
    <property type="nucleotide sequence ID" value="NZ_JBBPCO010000006.1"/>
</dbReference>
<keyword evidence="5" id="KW-0560">Oxidoreductase</keyword>
<name>A0ABU9D876_9PROT</name>